<sequence length="299" mass="32989">MEGDESFLTLVYHEAQGVKYGCFAIEGDDDLQILFHCRRQFPEIRTTELFVVIVDPLASSGGSAPNPRNQREPDVRQVASPSFDFKLQAEAATGGDKLGDSRSFGELGFAITVTPQPLSPHAFQAVPDPVFHVGEALRPDDSDDEPQFIEGDSDYDGSPVPPQPPQGGTSSSGIQQEMVGLAAVHRSPKGRIFDIPAEFQVGQSFHSKDEAVLAVKNYNILQGVEYRVMESDHAKFLEKCKEFGKGCTWLIRLTLRKKKDMWEVRMHNGRRRSTKALISGSSTLNQVSQSRARGSNPKP</sequence>
<protein>
    <recommendedName>
        <fullName evidence="2">Transposase MuDR plant domain-containing protein</fullName>
    </recommendedName>
</protein>
<feature type="compositionally biased region" description="Polar residues" evidence="1">
    <location>
        <begin position="279"/>
        <end position="293"/>
    </location>
</feature>
<dbReference type="Pfam" id="PF03108">
    <property type="entry name" value="DBD_Tnp_Mut"/>
    <property type="match status" value="1"/>
</dbReference>
<dbReference type="Proteomes" id="UP001341840">
    <property type="component" value="Unassembled WGS sequence"/>
</dbReference>
<feature type="compositionally biased region" description="Acidic residues" evidence="1">
    <location>
        <begin position="141"/>
        <end position="155"/>
    </location>
</feature>
<feature type="region of interest" description="Disordered" evidence="1">
    <location>
        <begin position="134"/>
        <end position="174"/>
    </location>
</feature>
<organism evidence="3 4">
    <name type="scientific">Stylosanthes scabra</name>
    <dbReference type="NCBI Taxonomy" id="79078"/>
    <lineage>
        <taxon>Eukaryota</taxon>
        <taxon>Viridiplantae</taxon>
        <taxon>Streptophyta</taxon>
        <taxon>Embryophyta</taxon>
        <taxon>Tracheophyta</taxon>
        <taxon>Spermatophyta</taxon>
        <taxon>Magnoliopsida</taxon>
        <taxon>eudicotyledons</taxon>
        <taxon>Gunneridae</taxon>
        <taxon>Pentapetalae</taxon>
        <taxon>rosids</taxon>
        <taxon>fabids</taxon>
        <taxon>Fabales</taxon>
        <taxon>Fabaceae</taxon>
        <taxon>Papilionoideae</taxon>
        <taxon>50 kb inversion clade</taxon>
        <taxon>dalbergioids sensu lato</taxon>
        <taxon>Dalbergieae</taxon>
        <taxon>Pterocarpus clade</taxon>
        <taxon>Stylosanthes</taxon>
    </lineage>
</organism>
<accession>A0ABU6TB90</accession>
<proteinExistence type="predicted"/>
<name>A0ABU6TB90_9FABA</name>
<evidence type="ECO:0000313" key="3">
    <source>
        <dbReference type="EMBL" id="MED6145966.1"/>
    </source>
</evidence>
<evidence type="ECO:0000313" key="4">
    <source>
        <dbReference type="Proteomes" id="UP001341840"/>
    </source>
</evidence>
<evidence type="ECO:0000259" key="2">
    <source>
        <dbReference type="Pfam" id="PF03108"/>
    </source>
</evidence>
<reference evidence="3 4" key="1">
    <citation type="journal article" date="2023" name="Plants (Basel)">
        <title>Bridging the Gap: Combining Genomics and Transcriptomics Approaches to Understand Stylosanthes scabra, an Orphan Legume from the Brazilian Caatinga.</title>
        <authorList>
            <person name="Ferreira-Neto J.R.C."/>
            <person name="da Silva M.D."/>
            <person name="Binneck E."/>
            <person name="de Melo N.F."/>
            <person name="da Silva R.H."/>
            <person name="de Melo A.L.T.M."/>
            <person name="Pandolfi V."/>
            <person name="Bustamante F.O."/>
            <person name="Brasileiro-Vidal A.C."/>
            <person name="Benko-Iseppon A.M."/>
        </authorList>
    </citation>
    <scope>NUCLEOTIDE SEQUENCE [LARGE SCALE GENOMIC DNA]</scope>
    <source>
        <tissue evidence="3">Leaves</tissue>
    </source>
</reference>
<evidence type="ECO:0000256" key="1">
    <source>
        <dbReference type="SAM" id="MobiDB-lite"/>
    </source>
</evidence>
<dbReference type="InterPro" id="IPR004332">
    <property type="entry name" value="Transposase_MuDR"/>
</dbReference>
<feature type="region of interest" description="Disordered" evidence="1">
    <location>
        <begin position="272"/>
        <end position="299"/>
    </location>
</feature>
<feature type="domain" description="Transposase MuDR plant" evidence="2">
    <location>
        <begin position="199"/>
        <end position="261"/>
    </location>
</feature>
<dbReference type="EMBL" id="JASCZI010090745">
    <property type="protein sequence ID" value="MED6145966.1"/>
    <property type="molecule type" value="Genomic_DNA"/>
</dbReference>
<gene>
    <name evidence="3" type="ORF">PIB30_030050</name>
</gene>
<comment type="caution">
    <text evidence="3">The sequence shown here is derived from an EMBL/GenBank/DDBJ whole genome shotgun (WGS) entry which is preliminary data.</text>
</comment>
<keyword evidence="4" id="KW-1185">Reference proteome</keyword>